<feature type="region of interest" description="Disordered" evidence="8">
    <location>
        <begin position="32"/>
        <end position="75"/>
    </location>
</feature>
<keyword evidence="7" id="KW-0449">Lipoprotein</keyword>
<dbReference type="NCBIfam" id="NF033817">
    <property type="entry name" value="Mplas_variab_LP"/>
    <property type="match status" value="1"/>
</dbReference>
<dbReference type="PATRIC" id="fig|1188233.3.peg.220"/>
<keyword evidence="2" id="KW-1003">Cell membrane</keyword>
<evidence type="ECO:0000256" key="9">
    <source>
        <dbReference type="SAM" id="SignalP"/>
    </source>
</evidence>
<evidence type="ECO:0008006" key="12">
    <source>
        <dbReference type="Google" id="ProtNLM"/>
    </source>
</evidence>
<keyword evidence="5" id="KW-0472">Membrane</keyword>
<dbReference type="RefSeq" id="WP_004423895.1">
    <property type="nucleotide sequence ID" value="NZ_AORI01000006.1"/>
</dbReference>
<dbReference type="EMBL" id="AORI01000006">
    <property type="protein sequence ID" value="ENY69085.1"/>
    <property type="molecule type" value="Genomic_DNA"/>
</dbReference>
<evidence type="ECO:0000256" key="1">
    <source>
        <dbReference type="ARBA" id="ARBA00004193"/>
    </source>
</evidence>
<feature type="compositionally biased region" description="Basic and acidic residues" evidence="8">
    <location>
        <begin position="32"/>
        <end position="42"/>
    </location>
</feature>
<evidence type="ECO:0000256" key="3">
    <source>
        <dbReference type="ARBA" id="ARBA00022729"/>
    </source>
</evidence>
<name>N9TSM5_9BACT</name>
<keyword evidence="3 9" id="KW-0732">Signal</keyword>
<keyword evidence="6" id="KW-0564">Palmitate</keyword>
<comment type="subcellular location">
    <subcellularLocation>
        <location evidence="1">Cell membrane</location>
        <topology evidence="1">Lipid-anchor</topology>
    </subcellularLocation>
</comment>
<dbReference type="AlphaFoldDB" id="N9TSM5"/>
<comment type="caution">
    <text evidence="10">The sequence shown here is derived from an EMBL/GenBank/DDBJ whole genome shotgun (WGS) entry which is preliminary data.</text>
</comment>
<evidence type="ECO:0000256" key="6">
    <source>
        <dbReference type="ARBA" id="ARBA00023139"/>
    </source>
</evidence>
<evidence type="ECO:0000256" key="4">
    <source>
        <dbReference type="ARBA" id="ARBA00022737"/>
    </source>
</evidence>
<feature type="signal peptide" evidence="9">
    <location>
        <begin position="1"/>
        <end position="19"/>
    </location>
</feature>
<organism evidence="10 11">
    <name type="scientific">Metamycoplasma auris 15026</name>
    <dbReference type="NCBI Taxonomy" id="1188233"/>
    <lineage>
        <taxon>Bacteria</taxon>
        <taxon>Bacillati</taxon>
        <taxon>Mycoplasmatota</taxon>
        <taxon>Mycoplasmoidales</taxon>
        <taxon>Metamycoplasmataceae</taxon>
        <taxon>Metamycoplasma</taxon>
    </lineage>
</organism>
<keyword evidence="4" id="KW-0677">Repeat</keyword>
<feature type="compositionally biased region" description="Polar residues" evidence="8">
    <location>
        <begin position="43"/>
        <end position="52"/>
    </location>
</feature>
<keyword evidence="11" id="KW-1185">Reference proteome</keyword>
<dbReference type="InterPro" id="IPR049890">
    <property type="entry name" value="VlpA-F-like_signal"/>
</dbReference>
<evidence type="ECO:0000256" key="2">
    <source>
        <dbReference type="ARBA" id="ARBA00022475"/>
    </source>
</evidence>
<sequence length="191" mass="21761">MKKFNKSLLVLSSLTPLFAMPLIAAKCSKKIKTTDEETKISDSKTANKSINSAKKEQESNSLKSNQSSTPKKEETALEKLKKQLSELIQDFENMISKIGAAQFDDQKAKKFINDGKHPEYKDKLTKDNFPKLVSEFKSELAEFVKSFKETQKDLTDEVPLEDIKSLIDHNDGINKIMNDKFETFKEFSNLN</sequence>
<dbReference type="Proteomes" id="UP000013131">
    <property type="component" value="Unassembled WGS sequence"/>
</dbReference>
<evidence type="ECO:0000256" key="7">
    <source>
        <dbReference type="ARBA" id="ARBA00023288"/>
    </source>
</evidence>
<evidence type="ECO:0000256" key="8">
    <source>
        <dbReference type="SAM" id="MobiDB-lite"/>
    </source>
</evidence>
<reference evidence="10 11" key="1">
    <citation type="journal article" date="2013" name="Genome Announc.">
        <title>Draft Genome Sequences of Mycoplasma auris and Mycoplasma yeatsii, Two Species of the Ear Canal of Caprinae.</title>
        <authorList>
            <person name="Dordet-Frisoni E."/>
            <person name="Baranowski E."/>
            <person name="Barre A."/>
            <person name="Blanchard A."/>
            <person name="Breton M."/>
            <person name="Couture C."/>
            <person name="Dupuy V."/>
            <person name="Gaurivaud P."/>
            <person name="Jacob D."/>
            <person name="Lemaitre C."/>
            <person name="Manso-Silvan L."/>
            <person name="Nikolski M."/>
            <person name="Nouvel L.X."/>
            <person name="Poumarat F."/>
            <person name="Sirand-Pugnet P."/>
            <person name="Thebault P."/>
            <person name="Theil S."/>
            <person name="Thiaucourt F."/>
            <person name="Citti C."/>
            <person name="Tardy F."/>
        </authorList>
    </citation>
    <scope>NUCLEOTIDE SEQUENCE [LARGE SCALE GENOMIC DNA]</scope>
    <source>
        <strain evidence="10 11">15026</strain>
    </source>
</reference>
<feature type="compositionally biased region" description="Polar residues" evidence="8">
    <location>
        <begin position="59"/>
        <end position="69"/>
    </location>
</feature>
<dbReference type="GO" id="GO:0005886">
    <property type="term" value="C:plasma membrane"/>
    <property type="evidence" value="ECO:0007669"/>
    <property type="project" value="UniProtKB-SubCell"/>
</dbReference>
<evidence type="ECO:0000256" key="5">
    <source>
        <dbReference type="ARBA" id="ARBA00023136"/>
    </source>
</evidence>
<protein>
    <recommendedName>
        <fullName evidence="12">Variable surface lipoprotein</fullName>
    </recommendedName>
</protein>
<feature type="chain" id="PRO_5005360137" description="Variable surface lipoprotein" evidence="9">
    <location>
        <begin position="20"/>
        <end position="191"/>
    </location>
</feature>
<gene>
    <name evidence="10" type="ORF">MAU_2180</name>
</gene>
<dbReference type="eggNOG" id="ENOG5032G4U">
    <property type="taxonomic scope" value="Bacteria"/>
</dbReference>
<evidence type="ECO:0000313" key="10">
    <source>
        <dbReference type="EMBL" id="ENY69085.1"/>
    </source>
</evidence>
<accession>N9TSM5</accession>
<evidence type="ECO:0000313" key="11">
    <source>
        <dbReference type="Proteomes" id="UP000013131"/>
    </source>
</evidence>
<proteinExistence type="predicted"/>